<name>A0ABS9KPT8_9BACT</name>
<dbReference type="Pfam" id="PF11396">
    <property type="entry name" value="PepSY_like"/>
    <property type="match status" value="1"/>
</dbReference>
<evidence type="ECO:0000256" key="1">
    <source>
        <dbReference type="SAM" id="SignalP"/>
    </source>
</evidence>
<protein>
    <submittedName>
        <fullName evidence="3">PepSY-like domain-containing protein</fullName>
    </submittedName>
</protein>
<evidence type="ECO:0000313" key="3">
    <source>
        <dbReference type="EMBL" id="MCG2614348.1"/>
    </source>
</evidence>
<keyword evidence="4" id="KW-1185">Reference proteome</keyword>
<sequence>MKKLLLTGVVILFCASLPVFSQIGKIPKAVEETFANQYREASNIEFKSQLVSVDVHFELKGEAMTASYTNKGIWKETLKPSTFEDLPQEVKDGFQKSKYADREVESVTVMYLPGDLTQYRLKAKKSGVEKKYLIFNPKGRLLRESITL</sequence>
<reference evidence="3" key="1">
    <citation type="submission" date="2022-01" db="EMBL/GenBank/DDBJ databases">
        <authorList>
            <person name="Jo J.-H."/>
            <person name="Im W.-T."/>
        </authorList>
    </citation>
    <scope>NUCLEOTIDE SEQUENCE</scope>
    <source>
        <strain evidence="3">NA20</strain>
    </source>
</reference>
<evidence type="ECO:0000259" key="2">
    <source>
        <dbReference type="Pfam" id="PF11396"/>
    </source>
</evidence>
<dbReference type="EMBL" id="JAKLTR010000004">
    <property type="protein sequence ID" value="MCG2614348.1"/>
    <property type="molecule type" value="Genomic_DNA"/>
</dbReference>
<dbReference type="SUPFAM" id="SSF160574">
    <property type="entry name" value="BT0923-like"/>
    <property type="match status" value="1"/>
</dbReference>
<feature type="domain" description="Putative beta-lactamase-inhibitor-like PepSY-like" evidence="2">
    <location>
        <begin position="54"/>
        <end position="142"/>
    </location>
</feature>
<dbReference type="Proteomes" id="UP001165367">
    <property type="component" value="Unassembled WGS sequence"/>
</dbReference>
<proteinExistence type="predicted"/>
<feature type="chain" id="PRO_5047292607" evidence="1">
    <location>
        <begin position="22"/>
        <end position="148"/>
    </location>
</feature>
<evidence type="ECO:0000313" key="4">
    <source>
        <dbReference type="Proteomes" id="UP001165367"/>
    </source>
</evidence>
<dbReference type="Gene3D" id="3.10.450.360">
    <property type="match status" value="1"/>
</dbReference>
<accession>A0ABS9KPT8</accession>
<dbReference type="InterPro" id="IPR021533">
    <property type="entry name" value="PepSY-like"/>
</dbReference>
<comment type="caution">
    <text evidence="3">The sequence shown here is derived from an EMBL/GenBank/DDBJ whole genome shotgun (WGS) entry which is preliminary data.</text>
</comment>
<feature type="signal peptide" evidence="1">
    <location>
        <begin position="1"/>
        <end position="21"/>
    </location>
</feature>
<organism evidence="3 4">
    <name type="scientific">Terrimonas ginsenosidimutans</name>
    <dbReference type="NCBI Taxonomy" id="2908004"/>
    <lineage>
        <taxon>Bacteria</taxon>
        <taxon>Pseudomonadati</taxon>
        <taxon>Bacteroidota</taxon>
        <taxon>Chitinophagia</taxon>
        <taxon>Chitinophagales</taxon>
        <taxon>Chitinophagaceae</taxon>
        <taxon>Terrimonas</taxon>
    </lineage>
</organism>
<gene>
    <name evidence="3" type="ORF">LZZ85_08645</name>
</gene>
<keyword evidence="1" id="KW-0732">Signal</keyword>
<dbReference type="RefSeq" id="WP_237870676.1">
    <property type="nucleotide sequence ID" value="NZ_JAKLTR010000004.1"/>
</dbReference>